<dbReference type="PROSITE" id="PS50012">
    <property type="entry name" value="RCC1_3"/>
    <property type="match status" value="3"/>
</dbReference>
<evidence type="ECO:0000256" key="1">
    <source>
        <dbReference type="PROSITE-ProRule" id="PRU00235"/>
    </source>
</evidence>
<feature type="repeat" description="RCC1" evidence="1">
    <location>
        <begin position="202"/>
        <end position="282"/>
    </location>
</feature>
<dbReference type="VEuPathDB" id="FungiDB:PV08_00389"/>
<dbReference type="Gene3D" id="2.130.10.30">
    <property type="entry name" value="Regulator of chromosome condensation 1/beta-lactamase-inhibitor protein II"/>
    <property type="match status" value="2"/>
</dbReference>
<dbReference type="InterPro" id="IPR000408">
    <property type="entry name" value="Reg_chr_condens"/>
</dbReference>
<evidence type="ECO:0000256" key="2">
    <source>
        <dbReference type="SAM" id="MobiDB-lite"/>
    </source>
</evidence>
<feature type="compositionally biased region" description="Pro residues" evidence="2">
    <location>
        <begin position="130"/>
        <end position="142"/>
    </location>
</feature>
<gene>
    <name evidence="3" type="ORF">PV08_00389</name>
</gene>
<dbReference type="GeneID" id="27327472"/>
<evidence type="ECO:0000313" key="3">
    <source>
        <dbReference type="EMBL" id="KIW19814.1"/>
    </source>
</evidence>
<sequence>MTLVFALGSNGYGQLGTGHREDSAAAQRCLFEGPPQVEETPCSSGRSDGDGDADTTTSIESGTGNRSGTGTENDDATTTTVTMQVKKIVAGGNHTLLLTLDGRIFAAGKPVGEFERDSDEEEQEEDQGQPTPPPPSPPPRPRQPSTRTPSTVFRECRTDFLAGATTETQTEAEATGPKRNTKCYISDVAATWDASFFVVDRKSVYVLGTGSKGELGLDHDVHETRRPRKVFDVGHQDDDDGNGSISFTTVEAATTTITTTAAEADILTIAASMSHVVVLLSDGRCFGWGACRKGQLGDKFRVDKALWRPTRIDKKDSSSLLPFRPDGVVLGREYTAFFRCGKPLLVWGERKDFLHEGQQALNHTLHKGDIVVSGWSSLHILSCSPSSSPTVMSSGKNHRGQLAPDKLPSITALAAGSEHCVAVTTTQDVIAWGWSEHGNCGAEVDRKGNVAGRWNVISLPPLSSKYRVTAVAGGCATTFVICEKTRP</sequence>
<dbReference type="PANTHER" id="PTHR45982">
    <property type="entry name" value="REGULATOR OF CHROMOSOME CONDENSATION"/>
    <property type="match status" value="1"/>
</dbReference>
<dbReference type="RefSeq" id="XP_016240030.1">
    <property type="nucleotide sequence ID" value="XM_016374754.1"/>
</dbReference>
<feature type="repeat" description="RCC1" evidence="1">
    <location>
        <begin position="389"/>
        <end position="426"/>
    </location>
</feature>
<dbReference type="HOGENOM" id="CLU_005210_0_0_1"/>
<feature type="region of interest" description="Disordered" evidence="2">
    <location>
        <begin position="12"/>
        <end position="78"/>
    </location>
</feature>
<dbReference type="OrthoDB" id="5370059at2759"/>
<proteinExistence type="predicted"/>
<dbReference type="EMBL" id="KN847492">
    <property type="protein sequence ID" value="KIW19814.1"/>
    <property type="molecule type" value="Genomic_DNA"/>
</dbReference>
<feature type="compositionally biased region" description="Acidic residues" evidence="2">
    <location>
        <begin position="116"/>
        <end position="127"/>
    </location>
</feature>
<dbReference type="Proteomes" id="UP000053328">
    <property type="component" value="Unassembled WGS sequence"/>
</dbReference>
<dbReference type="InterPro" id="IPR009091">
    <property type="entry name" value="RCC1/BLIP-II"/>
</dbReference>
<dbReference type="InterPro" id="IPR051553">
    <property type="entry name" value="Ran_GTPase-activating"/>
</dbReference>
<protein>
    <submittedName>
        <fullName evidence="3">Uncharacterized protein</fullName>
    </submittedName>
</protein>
<organism evidence="3 4">
    <name type="scientific">Exophiala spinifera</name>
    <dbReference type="NCBI Taxonomy" id="91928"/>
    <lineage>
        <taxon>Eukaryota</taxon>
        <taxon>Fungi</taxon>
        <taxon>Dikarya</taxon>
        <taxon>Ascomycota</taxon>
        <taxon>Pezizomycotina</taxon>
        <taxon>Eurotiomycetes</taxon>
        <taxon>Chaetothyriomycetidae</taxon>
        <taxon>Chaetothyriales</taxon>
        <taxon>Herpotrichiellaceae</taxon>
        <taxon>Exophiala</taxon>
    </lineage>
</organism>
<feature type="region of interest" description="Disordered" evidence="2">
    <location>
        <begin position="113"/>
        <end position="153"/>
    </location>
</feature>
<feature type="compositionally biased region" description="Low complexity" evidence="2">
    <location>
        <begin position="68"/>
        <end position="78"/>
    </location>
</feature>
<dbReference type="Pfam" id="PF13540">
    <property type="entry name" value="RCC1_2"/>
    <property type="match status" value="2"/>
</dbReference>
<dbReference type="PRINTS" id="PR00633">
    <property type="entry name" value="RCCNDNSATION"/>
</dbReference>
<feature type="repeat" description="RCC1" evidence="1">
    <location>
        <begin position="2"/>
        <end position="101"/>
    </location>
</feature>
<dbReference type="PANTHER" id="PTHR45982:SF1">
    <property type="entry name" value="REGULATOR OF CHROMOSOME CONDENSATION"/>
    <property type="match status" value="1"/>
</dbReference>
<keyword evidence="4" id="KW-1185">Reference proteome</keyword>
<dbReference type="STRING" id="91928.A0A0D2C8B7"/>
<name>A0A0D2C8B7_9EURO</name>
<reference evidence="3 4" key="1">
    <citation type="submission" date="2015-01" db="EMBL/GenBank/DDBJ databases">
        <title>The Genome Sequence of Exophiala spinifera CBS89968.</title>
        <authorList>
            <consortium name="The Broad Institute Genomics Platform"/>
            <person name="Cuomo C."/>
            <person name="de Hoog S."/>
            <person name="Gorbushina A."/>
            <person name="Stielow B."/>
            <person name="Teixiera M."/>
            <person name="Abouelleil A."/>
            <person name="Chapman S.B."/>
            <person name="Priest M."/>
            <person name="Young S.K."/>
            <person name="Wortman J."/>
            <person name="Nusbaum C."/>
            <person name="Birren B."/>
        </authorList>
    </citation>
    <scope>NUCLEOTIDE SEQUENCE [LARGE SCALE GENOMIC DNA]</scope>
    <source>
        <strain evidence="3 4">CBS 89968</strain>
    </source>
</reference>
<dbReference type="SUPFAM" id="SSF50985">
    <property type="entry name" value="RCC1/BLIP-II"/>
    <property type="match status" value="1"/>
</dbReference>
<dbReference type="AlphaFoldDB" id="A0A0D2C8B7"/>
<evidence type="ECO:0000313" key="4">
    <source>
        <dbReference type="Proteomes" id="UP000053328"/>
    </source>
</evidence>
<accession>A0A0D2C8B7</accession>